<protein>
    <submittedName>
        <fullName evidence="1">Uncharacterized protein</fullName>
    </submittedName>
</protein>
<evidence type="ECO:0000313" key="2">
    <source>
        <dbReference type="Proteomes" id="UP000886998"/>
    </source>
</evidence>
<sequence>LCKKNGGTQLESRQDTFTGLPVFYLLQASLLLRHLATENGNISLLRNISLKHQQSREVPPLSLEDAQYIYQCRYFLHCCPQGNDAIFWLSEQLVDPVDFKTPKTLHEDLGFCDYGQTVAIVKGPP</sequence>
<accession>A0A8X6WT84</accession>
<feature type="non-terminal residue" evidence="1">
    <location>
        <position position="1"/>
    </location>
</feature>
<organism evidence="1 2">
    <name type="scientific">Trichonephila inaurata madagascariensis</name>
    <dbReference type="NCBI Taxonomy" id="2747483"/>
    <lineage>
        <taxon>Eukaryota</taxon>
        <taxon>Metazoa</taxon>
        <taxon>Ecdysozoa</taxon>
        <taxon>Arthropoda</taxon>
        <taxon>Chelicerata</taxon>
        <taxon>Arachnida</taxon>
        <taxon>Araneae</taxon>
        <taxon>Araneomorphae</taxon>
        <taxon>Entelegynae</taxon>
        <taxon>Araneoidea</taxon>
        <taxon>Nephilidae</taxon>
        <taxon>Trichonephila</taxon>
        <taxon>Trichonephila inaurata</taxon>
    </lineage>
</organism>
<reference evidence="1" key="1">
    <citation type="submission" date="2020-08" db="EMBL/GenBank/DDBJ databases">
        <title>Multicomponent nature underlies the extraordinary mechanical properties of spider dragline silk.</title>
        <authorList>
            <person name="Kono N."/>
            <person name="Nakamura H."/>
            <person name="Mori M."/>
            <person name="Yoshida Y."/>
            <person name="Ohtoshi R."/>
            <person name="Malay A.D."/>
            <person name="Moran D.A.P."/>
            <person name="Tomita M."/>
            <person name="Numata K."/>
            <person name="Arakawa K."/>
        </authorList>
    </citation>
    <scope>NUCLEOTIDE SEQUENCE</scope>
</reference>
<dbReference type="EMBL" id="BMAV01001852">
    <property type="protein sequence ID" value="GFY40330.1"/>
    <property type="molecule type" value="Genomic_DNA"/>
</dbReference>
<comment type="caution">
    <text evidence="1">The sequence shown here is derived from an EMBL/GenBank/DDBJ whole genome shotgun (WGS) entry which is preliminary data.</text>
</comment>
<keyword evidence="2" id="KW-1185">Reference proteome</keyword>
<evidence type="ECO:0000313" key="1">
    <source>
        <dbReference type="EMBL" id="GFY40330.1"/>
    </source>
</evidence>
<name>A0A8X6WT84_9ARAC</name>
<dbReference type="AlphaFoldDB" id="A0A8X6WT84"/>
<dbReference type="Proteomes" id="UP000886998">
    <property type="component" value="Unassembled WGS sequence"/>
</dbReference>
<gene>
    <name evidence="1" type="ORF">TNIN_311251</name>
</gene>
<proteinExistence type="predicted"/>